<evidence type="ECO:0000313" key="3">
    <source>
        <dbReference type="Proteomes" id="UP001642409"/>
    </source>
</evidence>
<gene>
    <name evidence="2" type="ORF">HINF_LOCUS57318</name>
    <name evidence="1" type="ORF">HINF_LOCUS7235</name>
</gene>
<evidence type="ECO:0000313" key="2">
    <source>
        <dbReference type="EMBL" id="CAL6075667.1"/>
    </source>
</evidence>
<evidence type="ECO:0000313" key="1">
    <source>
        <dbReference type="EMBL" id="CAI9919590.1"/>
    </source>
</evidence>
<organism evidence="1">
    <name type="scientific">Hexamita inflata</name>
    <dbReference type="NCBI Taxonomy" id="28002"/>
    <lineage>
        <taxon>Eukaryota</taxon>
        <taxon>Metamonada</taxon>
        <taxon>Diplomonadida</taxon>
        <taxon>Hexamitidae</taxon>
        <taxon>Hexamitinae</taxon>
        <taxon>Hexamita</taxon>
    </lineage>
</organism>
<protein>
    <submittedName>
        <fullName evidence="2">Hypothetical_protein</fullName>
    </submittedName>
</protein>
<keyword evidence="3" id="KW-1185">Reference proteome</keyword>
<proteinExistence type="predicted"/>
<sequence length="233" mass="27655">MTQYKEEQLFQYMEIFVDATSALYIDQQIFKKYLQQADYNIEKAIQLFNAKLSEFQNRTSLSQKEAIKYLELFFDMDNIIQTYILSQRHPQWQLWQIKQEQDNKILAFKIQLQVQAEIAETYLTAARFDLIKACSTFHSDVKKEQTIKQLMNLTKCSQTQALKHVKNGSQTLDNVTFLFYRSGEVPENAPEPTEQNIKLMMESTNTSREQAFRHLQIRLNDVQLAIDKFQRIW</sequence>
<dbReference type="EMBL" id="CAXDID020000315">
    <property type="protein sequence ID" value="CAL6075667.1"/>
    <property type="molecule type" value="Genomic_DNA"/>
</dbReference>
<accession>A0AA86NI11</accession>
<dbReference type="EMBL" id="CATOUU010000181">
    <property type="protein sequence ID" value="CAI9919590.1"/>
    <property type="molecule type" value="Genomic_DNA"/>
</dbReference>
<reference evidence="2 3" key="2">
    <citation type="submission" date="2024-07" db="EMBL/GenBank/DDBJ databases">
        <authorList>
            <person name="Akdeniz Z."/>
        </authorList>
    </citation>
    <scope>NUCLEOTIDE SEQUENCE [LARGE SCALE GENOMIC DNA]</scope>
</reference>
<comment type="caution">
    <text evidence="1">The sequence shown here is derived from an EMBL/GenBank/DDBJ whole genome shotgun (WGS) entry which is preliminary data.</text>
</comment>
<dbReference type="AlphaFoldDB" id="A0AA86NI11"/>
<dbReference type="Proteomes" id="UP001642409">
    <property type="component" value="Unassembled WGS sequence"/>
</dbReference>
<reference evidence="1" key="1">
    <citation type="submission" date="2023-06" db="EMBL/GenBank/DDBJ databases">
        <authorList>
            <person name="Kurt Z."/>
        </authorList>
    </citation>
    <scope>NUCLEOTIDE SEQUENCE</scope>
</reference>
<name>A0AA86NI11_9EUKA</name>